<reference evidence="2 3" key="1">
    <citation type="submission" date="2014-07" db="EMBL/GenBank/DDBJ databases">
        <authorList>
            <person name="McCorrison J."/>
            <person name="Sanka R."/>
            <person name="Torralba M."/>
            <person name="Gillis M."/>
            <person name="Haft D.H."/>
            <person name="Methe B."/>
            <person name="Sutton G."/>
            <person name="Nelson K.E."/>
        </authorList>
    </citation>
    <scope>NUCLEOTIDE SEQUENCE [LARGE SCALE GENOMIC DNA]</scope>
    <source>
        <strain evidence="2 3">DNF00853</strain>
    </source>
</reference>
<accession>A0A096AVC9</accession>
<name>A0A096AVC9_9BACT</name>
<dbReference type="EMBL" id="JRNN01000066">
    <property type="protein sequence ID" value="KGF34567.1"/>
    <property type="molecule type" value="Genomic_DNA"/>
</dbReference>
<dbReference type="InterPro" id="IPR032627">
    <property type="entry name" value="DUF4876"/>
</dbReference>
<dbReference type="RefSeq" id="WP_052042799.1">
    <property type="nucleotide sequence ID" value="NZ_JRNN01000066.1"/>
</dbReference>
<feature type="signal peptide" evidence="1">
    <location>
        <begin position="1"/>
        <end position="26"/>
    </location>
</feature>
<feature type="chain" id="PRO_5001917451" description="DUF4876 domain-containing protein" evidence="1">
    <location>
        <begin position="27"/>
        <end position="401"/>
    </location>
</feature>
<gene>
    <name evidence="2" type="ORF">HMPREF2137_07180</name>
</gene>
<protein>
    <recommendedName>
        <fullName evidence="4">DUF4876 domain-containing protein</fullName>
    </recommendedName>
</protein>
<proteinExistence type="predicted"/>
<dbReference type="PROSITE" id="PS51257">
    <property type="entry name" value="PROKAR_LIPOPROTEIN"/>
    <property type="match status" value="1"/>
</dbReference>
<evidence type="ECO:0000256" key="1">
    <source>
        <dbReference type="SAM" id="SignalP"/>
    </source>
</evidence>
<dbReference type="Proteomes" id="UP000029556">
    <property type="component" value="Unassembled WGS sequence"/>
</dbReference>
<organism evidence="2 3">
    <name type="scientific">Hoylesella buccalis DNF00853</name>
    <dbReference type="NCBI Taxonomy" id="1401074"/>
    <lineage>
        <taxon>Bacteria</taxon>
        <taxon>Pseudomonadati</taxon>
        <taxon>Bacteroidota</taxon>
        <taxon>Bacteroidia</taxon>
        <taxon>Bacteroidales</taxon>
        <taxon>Prevotellaceae</taxon>
        <taxon>Hoylesella</taxon>
    </lineage>
</organism>
<dbReference type="OrthoDB" id="1409865at2"/>
<evidence type="ECO:0000313" key="3">
    <source>
        <dbReference type="Proteomes" id="UP000029556"/>
    </source>
</evidence>
<keyword evidence="1" id="KW-0732">Signal</keyword>
<dbReference type="AlphaFoldDB" id="A0A096AVC9"/>
<dbReference type="Pfam" id="PF16215">
    <property type="entry name" value="DUF4876"/>
    <property type="match status" value="1"/>
</dbReference>
<evidence type="ECO:0000313" key="2">
    <source>
        <dbReference type="EMBL" id="KGF34567.1"/>
    </source>
</evidence>
<evidence type="ECO:0008006" key="4">
    <source>
        <dbReference type="Google" id="ProtNLM"/>
    </source>
</evidence>
<comment type="caution">
    <text evidence="2">The sequence shown here is derived from an EMBL/GenBank/DDBJ whole genome shotgun (WGS) entry which is preliminary data.</text>
</comment>
<sequence length="401" mass="44175">MNKCIGKMVSALLLLTAVLGFVSCNKNDEPSIANYELTLSYQLPDGLKADDVSDAKLVLTKGTKEDTLVLKDMKDLSTTLPQGQYNLLLTAKVKDEANAYLTGTLSVDLYANKKATIELQKVRKSTLIFKEIYTTGGKKGYVLDNYFEIVNNSDEVQYLDGVILMTNLGGQTKEQNDWQANGYKDRYACGQGTVIAFPVGKDGKSIALKPGESTVIASDAVDHGKMAPEGNHCPDLSKAQWEVYIDNVKGEVDYPAPNMDIIFQNNKNMKAFGLGFFNGGYILAKLPAGITPKQFAADQNNLKTKPGTKAKMQFLLMPSKYVLDAVDMSKSDAETYFPQFLPVDDAKAVKASKAWEGKCLRRKVEKVVNGRAYFKDTNNSSVDFLNNQPLQPGRVFTEVDK</sequence>